<organism evidence="2 3">
    <name type="scientific">Poriferisphaera corsica</name>
    <dbReference type="NCBI Taxonomy" id="2528020"/>
    <lineage>
        <taxon>Bacteria</taxon>
        <taxon>Pseudomonadati</taxon>
        <taxon>Planctomycetota</taxon>
        <taxon>Phycisphaerae</taxon>
        <taxon>Phycisphaerales</taxon>
        <taxon>Phycisphaeraceae</taxon>
        <taxon>Poriferisphaera</taxon>
    </lineage>
</organism>
<name>A0A517YY86_9BACT</name>
<dbReference type="InterPro" id="IPR005135">
    <property type="entry name" value="Endo/exonuclease/phosphatase"/>
</dbReference>
<dbReference type="RefSeq" id="WP_200761342.1">
    <property type="nucleotide sequence ID" value="NZ_CP036425.1"/>
</dbReference>
<dbReference type="KEGG" id="pcor:KS4_32560"/>
<dbReference type="EMBL" id="CP036425">
    <property type="protein sequence ID" value="QDU35176.1"/>
    <property type="molecule type" value="Genomic_DNA"/>
</dbReference>
<proteinExistence type="predicted"/>
<keyword evidence="3" id="KW-1185">Reference proteome</keyword>
<evidence type="ECO:0000313" key="2">
    <source>
        <dbReference type="EMBL" id="QDU35176.1"/>
    </source>
</evidence>
<dbReference type="CDD" id="cd09083">
    <property type="entry name" value="EEP-1"/>
    <property type="match status" value="1"/>
</dbReference>
<accession>A0A517YY86</accession>
<sequence>MRTWLMVLERFEWLFMCWPVGRLHETKVLNRSRIAVKHWQDQWVFTLTVLIVCMTANGFVWSQDVVLPNRETIRVMSFNIRYATKKDGENYWGNRKGLVVDRIKKQEVDVLGVQEAKQEQWSYLQRALRGYGYVGAGRDDGKRKGEACGIFYARKRFKLLDKGHVWLSESPKKVGSKSWDSSLPRMFTWVKLKDLRNAKGKRIEKEGEGVLWVINTHWDHRGKKARLESAKLITAWVDEHVDGQWGEKKVVVMGDLNCVEGEGPIDVMNEKFVDSYRELNEKSADEGTFNGFKNKKDGRRIDFVFYDQGLKAVNAEIDQTVVKDKRSGKDRLPSDHFPVVAVFEDSD</sequence>
<reference evidence="2 3" key="1">
    <citation type="submission" date="2019-02" db="EMBL/GenBank/DDBJ databases">
        <title>Deep-cultivation of Planctomycetes and their phenomic and genomic characterization uncovers novel biology.</title>
        <authorList>
            <person name="Wiegand S."/>
            <person name="Jogler M."/>
            <person name="Boedeker C."/>
            <person name="Pinto D."/>
            <person name="Vollmers J."/>
            <person name="Rivas-Marin E."/>
            <person name="Kohn T."/>
            <person name="Peeters S.H."/>
            <person name="Heuer A."/>
            <person name="Rast P."/>
            <person name="Oberbeckmann S."/>
            <person name="Bunk B."/>
            <person name="Jeske O."/>
            <person name="Meyerdierks A."/>
            <person name="Storesund J.E."/>
            <person name="Kallscheuer N."/>
            <person name="Luecker S."/>
            <person name="Lage O.M."/>
            <person name="Pohl T."/>
            <person name="Merkel B.J."/>
            <person name="Hornburger P."/>
            <person name="Mueller R.-W."/>
            <person name="Bruemmer F."/>
            <person name="Labrenz M."/>
            <person name="Spormann A.M."/>
            <person name="Op den Camp H."/>
            <person name="Overmann J."/>
            <person name="Amann R."/>
            <person name="Jetten M.S.M."/>
            <person name="Mascher T."/>
            <person name="Medema M.H."/>
            <person name="Devos D.P."/>
            <person name="Kaster A.-K."/>
            <person name="Ovreas L."/>
            <person name="Rohde M."/>
            <person name="Galperin M.Y."/>
            <person name="Jogler C."/>
        </authorList>
    </citation>
    <scope>NUCLEOTIDE SEQUENCE [LARGE SCALE GENOMIC DNA]</scope>
    <source>
        <strain evidence="2 3">KS4</strain>
    </source>
</reference>
<dbReference type="InterPro" id="IPR036691">
    <property type="entry name" value="Endo/exonu/phosph_ase_sf"/>
</dbReference>
<gene>
    <name evidence="2" type="ORF">KS4_32560</name>
</gene>
<dbReference type="PANTHER" id="PTHR12121">
    <property type="entry name" value="CARBON CATABOLITE REPRESSOR PROTEIN 4"/>
    <property type="match status" value="1"/>
</dbReference>
<protein>
    <submittedName>
        <fullName evidence="2">Endonuclease/Exonuclease/phosphatase family protein</fullName>
    </submittedName>
</protein>
<dbReference type="AlphaFoldDB" id="A0A517YY86"/>
<dbReference type="InterPro" id="IPR050410">
    <property type="entry name" value="CCR4/nocturin_mRNA_transcr"/>
</dbReference>
<dbReference type="SUPFAM" id="SSF56219">
    <property type="entry name" value="DNase I-like"/>
    <property type="match status" value="1"/>
</dbReference>
<evidence type="ECO:0000259" key="1">
    <source>
        <dbReference type="Pfam" id="PF03372"/>
    </source>
</evidence>
<dbReference type="Proteomes" id="UP000317369">
    <property type="component" value="Chromosome"/>
</dbReference>
<keyword evidence="2" id="KW-0540">Nuclease</keyword>
<dbReference type="GO" id="GO:0004519">
    <property type="term" value="F:endonuclease activity"/>
    <property type="evidence" value="ECO:0007669"/>
    <property type="project" value="UniProtKB-KW"/>
</dbReference>
<dbReference type="Pfam" id="PF03372">
    <property type="entry name" value="Exo_endo_phos"/>
    <property type="match status" value="1"/>
</dbReference>
<dbReference type="Gene3D" id="3.60.10.10">
    <property type="entry name" value="Endonuclease/exonuclease/phosphatase"/>
    <property type="match status" value="1"/>
</dbReference>
<dbReference type="GO" id="GO:0000175">
    <property type="term" value="F:3'-5'-RNA exonuclease activity"/>
    <property type="evidence" value="ECO:0007669"/>
    <property type="project" value="TreeGrafter"/>
</dbReference>
<feature type="domain" description="Endonuclease/exonuclease/phosphatase" evidence="1">
    <location>
        <begin position="76"/>
        <end position="336"/>
    </location>
</feature>
<keyword evidence="2" id="KW-0269">Exonuclease</keyword>
<dbReference type="PANTHER" id="PTHR12121:SF36">
    <property type="entry name" value="ENDONUCLEASE_EXONUCLEASE_PHOSPHATASE DOMAIN-CONTAINING PROTEIN"/>
    <property type="match status" value="1"/>
</dbReference>
<evidence type="ECO:0000313" key="3">
    <source>
        <dbReference type="Proteomes" id="UP000317369"/>
    </source>
</evidence>
<keyword evidence="2" id="KW-0255">Endonuclease</keyword>
<keyword evidence="2" id="KW-0378">Hydrolase</keyword>